<dbReference type="InterPro" id="IPR014710">
    <property type="entry name" value="RmlC-like_jellyroll"/>
</dbReference>
<reference evidence="3" key="1">
    <citation type="submission" date="2021-02" db="EMBL/GenBank/DDBJ databases">
        <authorList>
            <person name="Nieuwenhuis M."/>
            <person name="Van De Peppel L.J.J."/>
        </authorList>
    </citation>
    <scope>NUCLEOTIDE SEQUENCE</scope>
    <source>
        <strain evidence="3">D49</strain>
    </source>
</reference>
<evidence type="ECO:0000313" key="3">
    <source>
        <dbReference type="EMBL" id="KAG5636227.1"/>
    </source>
</evidence>
<feature type="signal peptide" evidence="2">
    <location>
        <begin position="1"/>
        <end position="19"/>
    </location>
</feature>
<evidence type="ECO:0000256" key="2">
    <source>
        <dbReference type="SAM" id="SignalP"/>
    </source>
</evidence>
<reference evidence="3" key="2">
    <citation type="submission" date="2021-10" db="EMBL/GenBank/DDBJ databases">
        <title>Phylogenomics reveals ancestral predisposition of the termite-cultivated fungus Termitomyces towards a domesticated lifestyle.</title>
        <authorList>
            <person name="Auxier B."/>
            <person name="Grum-Grzhimaylo A."/>
            <person name="Cardenas M.E."/>
            <person name="Lodge J.D."/>
            <person name="Laessoe T."/>
            <person name="Pedersen O."/>
            <person name="Smith M.E."/>
            <person name="Kuyper T.W."/>
            <person name="Franco-Molano E.A."/>
            <person name="Baroni T.J."/>
            <person name="Aanen D.K."/>
        </authorList>
    </citation>
    <scope>NUCLEOTIDE SEQUENCE</scope>
    <source>
        <strain evidence="3">D49</strain>
    </source>
</reference>
<proteinExistence type="predicted"/>
<evidence type="ECO:0000256" key="1">
    <source>
        <dbReference type="SAM" id="MobiDB-lite"/>
    </source>
</evidence>
<evidence type="ECO:0000313" key="4">
    <source>
        <dbReference type="Proteomes" id="UP000717328"/>
    </source>
</evidence>
<keyword evidence="4" id="KW-1185">Reference proteome</keyword>
<name>A0A9P7FPS4_9AGAR</name>
<accession>A0A9P7FPS4</accession>
<comment type="caution">
    <text evidence="3">The sequence shown here is derived from an EMBL/GenBank/DDBJ whole genome shotgun (WGS) entry which is preliminary data.</text>
</comment>
<organism evidence="3 4">
    <name type="scientific">Sphagnurus paluster</name>
    <dbReference type="NCBI Taxonomy" id="117069"/>
    <lineage>
        <taxon>Eukaryota</taxon>
        <taxon>Fungi</taxon>
        <taxon>Dikarya</taxon>
        <taxon>Basidiomycota</taxon>
        <taxon>Agaricomycotina</taxon>
        <taxon>Agaricomycetes</taxon>
        <taxon>Agaricomycetidae</taxon>
        <taxon>Agaricales</taxon>
        <taxon>Tricholomatineae</taxon>
        <taxon>Lyophyllaceae</taxon>
        <taxon>Sphagnurus</taxon>
    </lineage>
</organism>
<sequence length="131" mass="13796">MISIASCLCALLFARFAATAPAPAGTSVGSAAAATPTVPYIDLNPNFPLWSEDTKEIVSPIRGPLGAAIQGPDNQPIDKQNPDLFAPPTTDHGSVANAKWPFALSHNRLHTGGWARNQNGMAPKYNRSGMD</sequence>
<feature type="chain" id="PRO_5040175279" evidence="2">
    <location>
        <begin position="20"/>
        <end position="131"/>
    </location>
</feature>
<dbReference type="OrthoDB" id="10263073at2759"/>
<dbReference type="EMBL" id="JABCKI010005960">
    <property type="protein sequence ID" value="KAG5636227.1"/>
    <property type="molecule type" value="Genomic_DNA"/>
</dbReference>
<protein>
    <submittedName>
        <fullName evidence="3">Uncharacterized protein</fullName>
    </submittedName>
</protein>
<dbReference type="Proteomes" id="UP000717328">
    <property type="component" value="Unassembled WGS sequence"/>
</dbReference>
<dbReference type="Gene3D" id="2.60.120.10">
    <property type="entry name" value="Jelly Rolls"/>
    <property type="match status" value="1"/>
</dbReference>
<gene>
    <name evidence="3" type="ORF">H0H81_008734</name>
</gene>
<dbReference type="AlphaFoldDB" id="A0A9P7FPS4"/>
<keyword evidence="2" id="KW-0732">Signal</keyword>
<feature type="region of interest" description="Disordered" evidence="1">
    <location>
        <begin position="64"/>
        <end position="91"/>
    </location>
</feature>